<dbReference type="InterPro" id="IPR000873">
    <property type="entry name" value="AMP-dep_synth/lig_dom"/>
</dbReference>
<dbReference type="Gene3D" id="3.40.50.12780">
    <property type="entry name" value="N-terminal domain of ligase-like"/>
    <property type="match status" value="1"/>
</dbReference>
<dbReference type="PROSITE" id="PS00455">
    <property type="entry name" value="AMP_BINDING"/>
    <property type="match status" value="1"/>
</dbReference>
<sequence length="574" mass="61941">MSATPTRSPFWPKGLPSAILAPEVPLPHYLKTAAERFPGRPAIVFGGAELSYAQLWQQAQAVAGHLVARCGVQHGDRVLIMSQNCPQYVAAYYGILLAGAVVVPVNAMTTSAELSYYVQSSEAQTIVVAQELLPQALANFAPAGAAGLQHGIVLTYSDALAGVAAEALWPALPPVVTAAAETLSDDRLSAWRSVQAAALPAPALERVAVDDLAVLPYTSGTTGHPKGCMHSHRTMLTSALGAAYWRGFHAESVFMSAAPLFHLLGMQNAMNTPIAVGCTVVMMPRWNAELAGELIERYRVSVWTAPPAMLIDFFTHASTPARDLSSLALLSGGGAAMPEAVNTMITEQHGIAFNEAYGMTESASFLHANPVQRGKKQCLGIPTFGVSSLVVDPATLEEVAPGEVGELVTSGAQIMLGYWRNPEANASSFFERDGKRFFRTGDLVSVDEDGYYFMRDRLKRMINVSGYKVWPAEVESMLYEHPAVREACIIALKDAKAGEQVKALIVLKPELRGQTTAEDIIAWARQRMAVYKAPRQVEFVDELLKSGTGKVMWRELQEQAQQAQDRAQNAMGVD</sequence>
<proteinExistence type="predicted"/>
<dbReference type="Proteomes" id="UP000196138">
    <property type="component" value="Chromosome"/>
</dbReference>
<organism evidence="3 4">
    <name type="scientific">Comamonas serinivorans</name>
    <dbReference type="NCBI Taxonomy" id="1082851"/>
    <lineage>
        <taxon>Bacteria</taxon>
        <taxon>Pseudomonadati</taxon>
        <taxon>Pseudomonadota</taxon>
        <taxon>Betaproteobacteria</taxon>
        <taxon>Burkholderiales</taxon>
        <taxon>Comamonadaceae</taxon>
        <taxon>Comamonas</taxon>
    </lineage>
</organism>
<reference evidence="3 4" key="1">
    <citation type="submission" date="2017-05" db="EMBL/GenBank/DDBJ databases">
        <authorList>
            <person name="Song R."/>
            <person name="Chenine A.L."/>
            <person name="Ruprecht R.M."/>
        </authorList>
    </citation>
    <scope>NUCLEOTIDE SEQUENCE [LARGE SCALE GENOMIC DNA]</scope>
    <source>
        <strain evidence="3 4">DSM 26136</strain>
    </source>
</reference>
<evidence type="ECO:0000313" key="3">
    <source>
        <dbReference type="EMBL" id="ARU03505.1"/>
    </source>
</evidence>
<dbReference type="EMBL" id="CP021455">
    <property type="protein sequence ID" value="ARU03505.1"/>
    <property type="molecule type" value="Genomic_DNA"/>
</dbReference>
<keyword evidence="4" id="KW-1185">Reference proteome</keyword>
<dbReference type="InterPro" id="IPR025110">
    <property type="entry name" value="AMP-bd_C"/>
</dbReference>
<dbReference type="InterPro" id="IPR020845">
    <property type="entry name" value="AMP-binding_CS"/>
</dbReference>
<dbReference type="PANTHER" id="PTHR43767">
    <property type="entry name" value="LONG-CHAIN-FATTY-ACID--COA LIGASE"/>
    <property type="match status" value="1"/>
</dbReference>
<dbReference type="Pfam" id="PF13193">
    <property type="entry name" value="AMP-binding_C"/>
    <property type="match status" value="1"/>
</dbReference>
<gene>
    <name evidence="3" type="ORF">CCO03_01335</name>
</gene>
<evidence type="ECO:0000259" key="2">
    <source>
        <dbReference type="Pfam" id="PF13193"/>
    </source>
</evidence>
<evidence type="ECO:0000259" key="1">
    <source>
        <dbReference type="Pfam" id="PF00501"/>
    </source>
</evidence>
<dbReference type="Pfam" id="PF00501">
    <property type="entry name" value="AMP-binding"/>
    <property type="match status" value="1"/>
</dbReference>
<dbReference type="InterPro" id="IPR042099">
    <property type="entry name" value="ANL_N_sf"/>
</dbReference>
<dbReference type="NCBIfam" id="NF006181">
    <property type="entry name" value="PRK08314.1"/>
    <property type="match status" value="1"/>
</dbReference>
<dbReference type="InterPro" id="IPR050237">
    <property type="entry name" value="ATP-dep_AMP-bd_enzyme"/>
</dbReference>
<accession>A0A1Y0EIP9</accession>
<evidence type="ECO:0000313" key="4">
    <source>
        <dbReference type="Proteomes" id="UP000196138"/>
    </source>
</evidence>
<feature type="domain" description="AMP-binding enzyme C-terminal" evidence="2">
    <location>
        <begin position="473"/>
        <end position="550"/>
    </location>
</feature>
<dbReference type="RefSeq" id="WP_087276220.1">
    <property type="nucleotide sequence ID" value="NZ_CP021455.1"/>
</dbReference>
<dbReference type="PANTHER" id="PTHR43767:SF1">
    <property type="entry name" value="NONRIBOSOMAL PEPTIDE SYNTHASE PES1 (EUROFUNG)-RELATED"/>
    <property type="match status" value="1"/>
</dbReference>
<feature type="domain" description="AMP-dependent synthetase/ligase" evidence="1">
    <location>
        <begin position="31"/>
        <end position="419"/>
    </location>
</feature>
<dbReference type="SUPFAM" id="SSF56801">
    <property type="entry name" value="Acetyl-CoA synthetase-like"/>
    <property type="match status" value="1"/>
</dbReference>
<dbReference type="AlphaFoldDB" id="A0A1Y0EIP9"/>
<dbReference type="InterPro" id="IPR045851">
    <property type="entry name" value="AMP-bd_C_sf"/>
</dbReference>
<dbReference type="OrthoDB" id="9766486at2"/>
<dbReference type="GO" id="GO:0016878">
    <property type="term" value="F:acid-thiol ligase activity"/>
    <property type="evidence" value="ECO:0007669"/>
    <property type="project" value="UniProtKB-ARBA"/>
</dbReference>
<name>A0A1Y0EIP9_9BURK</name>
<keyword evidence="3" id="KW-0436">Ligase</keyword>
<dbReference type="Gene3D" id="3.30.300.30">
    <property type="match status" value="1"/>
</dbReference>
<protein>
    <submittedName>
        <fullName evidence="3">Long-chain fatty acid--CoA ligase</fullName>
    </submittedName>
</protein>
<dbReference type="KEGG" id="cser:CCO03_01335"/>